<feature type="domain" description="SCP" evidence="1">
    <location>
        <begin position="125"/>
        <end position="240"/>
    </location>
</feature>
<dbReference type="InterPro" id="IPR014044">
    <property type="entry name" value="CAP_dom"/>
</dbReference>
<dbReference type="AlphaFoldDB" id="A0A077ZQZ2"/>
<protein>
    <recommendedName>
        <fullName evidence="1">SCP domain-containing protein</fullName>
    </recommendedName>
</protein>
<dbReference type="Pfam" id="PF00188">
    <property type="entry name" value="CAP"/>
    <property type="match status" value="1"/>
</dbReference>
<keyword evidence="3" id="KW-1185">Reference proteome</keyword>
<sequence length="273" mass="32050">MDYLTETLLALIIHRYTLPKANNQQDQCYLKTSNYQQKPRIRQNNLPSLSQFPDMPEHFKEAFMMINMARTSPQLFAKFYLEKFRMRYVNADGKGNQDTANIYVTLDKSKSLQTYEGIYPLEECVTRLRKMKPLDPLLWSHEMYCACKDHVDDIGLVGLYGHSSSLGLNMYDRIREYYPEKEPGMLAENVGFGSVHPMEALILMLIDDGDIQDRKMRENLLDPNHRYFAFATGKHKFQGGMCVAMFCLEFIDHDEVQNMHDKIKYSDRQYNIY</sequence>
<proteinExistence type="predicted"/>
<dbReference type="PANTHER" id="PTHR31157:SF1">
    <property type="entry name" value="SCP DOMAIN-CONTAINING PROTEIN"/>
    <property type="match status" value="1"/>
</dbReference>
<dbReference type="PANTHER" id="PTHR31157">
    <property type="entry name" value="SCP DOMAIN-CONTAINING PROTEIN"/>
    <property type="match status" value="1"/>
</dbReference>
<dbReference type="Proteomes" id="UP000039865">
    <property type="component" value="Unassembled WGS sequence"/>
</dbReference>
<accession>A0A077ZQZ2</accession>
<dbReference type="EMBL" id="CCKQ01001218">
    <property type="protein sequence ID" value="CDW72323.1"/>
    <property type="molecule type" value="Genomic_DNA"/>
</dbReference>
<gene>
    <name evidence="2" type="primary">Contig17642.g18763</name>
    <name evidence="2" type="ORF">STYLEM_1282</name>
</gene>
<reference evidence="2 3" key="1">
    <citation type="submission" date="2014-06" db="EMBL/GenBank/DDBJ databases">
        <authorList>
            <person name="Swart Estienne"/>
        </authorList>
    </citation>
    <scope>NUCLEOTIDE SEQUENCE [LARGE SCALE GENOMIC DNA]</scope>
    <source>
        <strain evidence="2 3">130c</strain>
    </source>
</reference>
<organism evidence="2 3">
    <name type="scientific">Stylonychia lemnae</name>
    <name type="common">Ciliate</name>
    <dbReference type="NCBI Taxonomy" id="5949"/>
    <lineage>
        <taxon>Eukaryota</taxon>
        <taxon>Sar</taxon>
        <taxon>Alveolata</taxon>
        <taxon>Ciliophora</taxon>
        <taxon>Intramacronucleata</taxon>
        <taxon>Spirotrichea</taxon>
        <taxon>Stichotrichia</taxon>
        <taxon>Sporadotrichida</taxon>
        <taxon>Oxytrichidae</taxon>
        <taxon>Stylonychinae</taxon>
        <taxon>Stylonychia</taxon>
    </lineage>
</organism>
<dbReference type="CDD" id="cd05379">
    <property type="entry name" value="CAP_bacterial"/>
    <property type="match status" value="1"/>
</dbReference>
<dbReference type="Gene3D" id="3.40.33.10">
    <property type="entry name" value="CAP"/>
    <property type="match status" value="1"/>
</dbReference>
<name>A0A077ZQZ2_STYLE</name>
<dbReference type="InParanoid" id="A0A077ZQZ2"/>
<evidence type="ECO:0000313" key="2">
    <source>
        <dbReference type="EMBL" id="CDW72323.1"/>
    </source>
</evidence>
<evidence type="ECO:0000313" key="3">
    <source>
        <dbReference type="Proteomes" id="UP000039865"/>
    </source>
</evidence>
<evidence type="ECO:0000259" key="1">
    <source>
        <dbReference type="Pfam" id="PF00188"/>
    </source>
</evidence>
<dbReference type="InterPro" id="IPR035940">
    <property type="entry name" value="CAP_sf"/>
</dbReference>